<dbReference type="GO" id="GO:0005524">
    <property type="term" value="F:ATP binding"/>
    <property type="evidence" value="ECO:0007669"/>
    <property type="project" value="UniProtKB-KW"/>
</dbReference>
<dbReference type="InterPro" id="IPR030679">
    <property type="entry name" value="ABC_ATPase_HisP-typ"/>
</dbReference>
<organism evidence="10 11">
    <name type="scientific">Herbaspirillum rhizosphaerae</name>
    <dbReference type="NCBI Taxonomy" id="346179"/>
    <lineage>
        <taxon>Bacteria</taxon>
        <taxon>Pseudomonadati</taxon>
        <taxon>Pseudomonadota</taxon>
        <taxon>Betaproteobacteria</taxon>
        <taxon>Burkholderiales</taxon>
        <taxon>Oxalobacteraceae</taxon>
        <taxon>Herbaspirillum</taxon>
    </lineage>
</organism>
<dbReference type="InterPro" id="IPR003439">
    <property type="entry name" value="ABC_transporter-like_ATP-bd"/>
</dbReference>
<accession>A0ABW8Z917</accession>
<dbReference type="PROSITE" id="PS50893">
    <property type="entry name" value="ABC_TRANSPORTER_2"/>
    <property type="match status" value="1"/>
</dbReference>
<dbReference type="RefSeq" id="WP_408168654.1">
    <property type="nucleotide sequence ID" value="NZ_JAQQFR010000009.1"/>
</dbReference>
<evidence type="ECO:0000313" key="10">
    <source>
        <dbReference type="EMBL" id="MFL9879604.1"/>
    </source>
</evidence>
<keyword evidence="7" id="KW-0029">Amino-acid transport</keyword>
<comment type="caution">
    <text evidence="10">The sequence shown here is derived from an EMBL/GenBank/DDBJ whole genome shotgun (WGS) entry which is preliminary data.</text>
</comment>
<keyword evidence="5" id="KW-0547">Nucleotide-binding</keyword>
<evidence type="ECO:0000313" key="11">
    <source>
        <dbReference type="Proteomes" id="UP001629214"/>
    </source>
</evidence>
<dbReference type="EMBL" id="JAQQFR010000009">
    <property type="protein sequence ID" value="MFL9879604.1"/>
    <property type="molecule type" value="Genomic_DNA"/>
</dbReference>
<dbReference type="InterPro" id="IPR050086">
    <property type="entry name" value="MetN_ABC_transporter-like"/>
</dbReference>
<protein>
    <submittedName>
        <fullName evidence="10">Amino acid ABC transporter ATP-binding protein</fullName>
    </submittedName>
</protein>
<dbReference type="InterPro" id="IPR017871">
    <property type="entry name" value="ABC_transporter-like_CS"/>
</dbReference>
<name>A0ABW8Z917_9BURK</name>
<keyword evidence="6 10" id="KW-0067">ATP-binding</keyword>
<evidence type="ECO:0000256" key="6">
    <source>
        <dbReference type="ARBA" id="ARBA00022840"/>
    </source>
</evidence>
<keyword evidence="8" id="KW-0472">Membrane</keyword>
<dbReference type="SUPFAM" id="SSF52540">
    <property type="entry name" value="P-loop containing nucleoside triphosphate hydrolases"/>
    <property type="match status" value="1"/>
</dbReference>
<evidence type="ECO:0000256" key="7">
    <source>
        <dbReference type="ARBA" id="ARBA00022970"/>
    </source>
</evidence>
<feature type="domain" description="ABC transporter" evidence="9">
    <location>
        <begin position="16"/>
        <end position="250"/>
    </location>
</feature>
<gene>
    <name evidence="10" type="ORF">PQR63_14490</name>
</gene>
<evidence type="ECO:0000259" key="9">
    <source>
        <dbReference type="PROSITE" id="PS50893"/>
    </source>
</evidence>
<dbReference type="PANTHER" id="PTHR43166">
    <property type="entry name" value="AMINO ACID IMPORT ATP-BINDING PROTEIN"/>
    <property type="match status" value="1"/>
</dbReference>
<dbReference type="CDD" id="cd03262">
    <property type="entry name" value="ABC_HisP_GlnQ"/>
    <property type="match status" value="1"/>
</dbReference>
<dbReference type="PANTHER" id="PTHR43166:SF9">
    <property type="entry name" value="GLUTAMATE_ASPARTATE IMPORT ATP-BINDING PROTEIN GLTL"/>
    <property type="match status" value="1"/>
</dbReference>
<proteinExistence type="inferred from homology"/>
<reference evidence="10 11" key="1">
    <citation type="journal article" date="2024" name="Chem. Sci.">
        <title>Discovery of megapolipeptins by genome mining of a Burkholderiales bacteria collection.</title>
        <authorList>
            <person name="Paulo B.S."/>
            <person name="Recchia M.J.J."/>
            <person name="Lee S."/>
            <person name="Fergusson C.H."/>
            <person name="Romanowski S.B."/>
            <person name="Hernandez A."/>
            <person name="Krull N."/>
            <person name="Liu D.Y."/>
            <person name="Cavanagh H."/>
            <person name="Bos A."/>
            <person name="Gray C.A."/>
            <person name="Murphy B.T."/>
            <person name="Linington R.G."/>
            <person name="Eustaquio A.S."/>
        </authorList>
    </citation>
    <scope>NUCLEOTIDE SEQUENCE [LARGE SCALE GENOMIC DNA]</scope>
    <source>
        <strain evidence="10 11">RL21-008-BIB-B</strain>
    </source>
</reference>
<sequence length="253" mass="27483">MSATVNTPVGQAGPIVKVDQIYKSFGSNQVLKGVSFEVQKGEMIAIIGASGSGKSTALRCIDRLEKVDSGTIDVCGMRVDDPHIDLHKLRQEVGIVFQSYNLFPHLTVQENIMLALRHVKQQPKAQALTVSMAALEQVGLGNKADAYPEQLSGGQQQRVAIARSLAMAPKVMLFDEVTSALDPQLTGEVLRVMEDLAAGGMTMLLVTHEMAFAKRVADRIIYMHQGTVWEVGPGEMLDNPKTPELRAFLNNGL</sequence>
<dbReference type="Proteomes" id="UP001629214">
    <property type="component" value="Unassembled WGS sequence"/>
</dbReference>
<comment type="subcellular location">
    <subcellularLocation>
        <location evidence="1">Cell membrane</location>
        <topology evidence="1">Peripheral membrane protein</topology>
    </subcellularLocation>
</comment>
<keyword evidence="11" id="KW-1185">Reference proteome</keyword>
<dbReference type="Gene3D" id="3.40.50.300">
    <property type="entry name" value="P-loop containing nucleotide triphosphate hydrolases"/>
    <property type="match status" value="1"/>
</dbReference>
<evidence type="ECO:0000256" key="5">
    <source>
        <dbReference type="ARBA" id="ARBA00022741"/>
    </source>
</evidence>
<evidence type="ECO:0000256" key="2">
    <source>
        <dbReference type="ARBA" id="ARBA00005417"/>
    </source>
</evidence>
<evidence type="ECO:0000256" key="1">
    <source>
        <dbReference type="ARBA" id="ARBA00004202"/>
    </source>
</evidence>
<dbReference type="InterPro" id="IPR003593">
    <property type="entry name" value="AAA+_ATPase"/>
</dbReference>
<evidence type="ECO:0000256" key="4">
    <source>
        <dbReference type="ARBA" id="ARBA00022475"/>
    </source>
</evidence>
<evidence type="ECO:0000256" key="3">
    <source>
        <dbReference type="ARBA" id="ARBA00022448"/>
    </source>
</evidence>
<dbReference type="Pfam" id="PF00005">
    <property type="entry name" value="ABC_tran"/>
    <property type="match status" value="1"/>
</dbReference>
<keyword evidence="4" id="KW-1003">Cell membrane</keyword>
<dbReference type="SMART" id="SM00382">
    <property type="entry name" value="AAA"/>
    <property type="match status" value="1"/>
</dbReference>
<dbReference type="PROSITE" id="PS00211">
    <property type="entry name" value="ABC_TRANSPORTER_1"/>
    <property type="match status" value="1"/>
</dbReference>
<dbReference type="InterPro" id="IPR027417">
    <property type="entry name" value="P-loop_NTPase"/>
</dbReference>
<evidence type="ECO:0000256" key="8">
    <source>
        <dbReference type="ARBA" id="ARBA00023136"/>
    </source>
</evidence>
<keyword evidence="3" id="KW-0813">Transport</keyword>
<comment type="similarity">
    <text evidence="2">Belongs to the ABC transporter superfamily.</text>
</comment>
<dbReference type="PIRSF" id="PIRSF039085">
    <property type="entry name" value="ABC_ATPase_HisP"/>
    <property type="match status" value="1"/>
</dbReference>